<feature type="transmembrane region" description="Helical" evidence="7">
    <location>
        <begin position="409"/>
        <end position="429"/>
    </location>
</feature>
<dbReference type="Proteomes" id="UP000094285">
    <property type="component" value="Unassembled WGS sequence"/>
</dbReference>
<evidence type="ECO:0000256" key="3">
    <source>
        <dbReference type="ARBA" id="ARBA00022692"/>
    </source>
</evidence>
<reference evidence="10" key="1">
    <citation type="submission" date="2016-05" db="EMBL/GenBank/DDBJ databases">
        <title>Comparative genomics of biotechnologically important yeasts.</title>
        <authorList>
            <consortium name="DOE Joint Genome Institute"/>
            <person name="Riley R."/>
            <person name="Haridas S."/>
            <person name="Wolfe K.H."/>
            <person name="Lopes M.R."/>
            <person name="Hittinger C.T."/>
            <person name="Goker M."/>
            <person name="Salamov A."/>
            <person name="Wisecaver J."/>
            <person name="Long T.M."/>
            <person name="Aerts A.L."/>
            <person name="Barry K."/>
            <person name="Choi C."/>
            <person name="Clum A."/>
            <person name="Coughlan A.Y."/>
            <person name="Deshpande S."/>
            <person name="Douglass A.P."/>
            <person name="Hanson S.J."/>
            <person name="Klenk H.-P."/>
            <person name="Labutti K."/>
            <person name="Lapidus A."/>
            <person name="Lindquist E."/>
            <person name="Lipzen A."/>
            <person name="Meier-Kolthoff J.P."/>
            <person name="Ohm R.A."/>
            <person name="Otillar R.P."/>
            <person name="Pangilinan J."/>
            <person name="Peng Y."/>
            <person name="Rokas A."/>
            <person name="Rosa C.A."/>
            <person name="Scheuner C."/>
            <person name="Sibirny A.A."/>
            <person name="Slot J.C."/>
            <person name="Stielow J.B."/>
            <person name="Sun H."/>
            <person name="Kurtzman C.P."/>
            <person name="Blackwell M."/>
            <person name="Grigoriev I.V."/>
            <person name="Jeffries T.W."/>
        </authorList>
    </citation>
    <scope>NUCLEOTIDE SEQUENCE [LARGE SCALE GENOMIC DNA]</scope>
    <source>
        <strain evidence="10">NRRL Y-17324</strain>
    </source>
</reference>
<keyword evidence="6 7" id="KW-0472">Membrane</keyword>
<feature type="transmembrane region" description="Helical" evidence="7">
    <location>
        <begin position="223"/>
        <end position="245"/>
    </location>
</feature>
<evidence type="ECO:0000256" key="7">
    <source>
        <dbReference type="SAM" id="Phobius"/>
    </source>
</evidence>
<dbReference type="InterPro" id="IPR050794">
    <property type="entry name" value="CPA2_transporter"/>
</dbReference>
<dbReference type="GO" id="GO:0015386">
    <property type="term" value="F:potassium:proton antiporter activity"/>
    <property type="evidence" value="ECO:0007669"/>
    <property type="project" value="EnsemblFungi"/>
</dbReference>
<feature type="transmembrane region" description="Helical" evidence="7">
    <location>
        <begin position="86"/>
        <end position="108"/>
    </location>
</feature>
<feature type="transmembrane region" description="Helical" evidence="7">
    <location>
        <begin position="55"/>
        <end position="74"/>
    </location>
</feature>
<feature type="transmembrane region" description="Helical" evidence="7">
    <location>
        <begin position="120"/>
        <end position="144"/>
    </location>
</feature>
<dbReference type="GO" id="GO:0005794">
    <property type="term" value="C:Golgi apparatus"/>
    <property type="evidence" value="ECO:0007669"/>
    <property type="project" value="EnsemblFungi"/>
</dbReference>
<protein>
    <submittedName>
        <fullName evidence="9">K(+)/H(+) antiporter</fullName>
    </submittedName>
</protein>
<accession>A0A1E4SCZ8</accession>
<feature type="transmembrane region" description="Helical" evidence="7">
    <location>
        <begin position="315"/>
        <end position="336"/>
    </location>
</feature>
<dbReference type="InterPro" id="IPR038770">
    <property type="entry name" value="Na+/solute_symporter_sf"/>
</dbReference>
<dbReference type="InterPro" id="IPR006153">
    <property type="entry name" value="Cation/H_exchanger_TM"/>
</dbReference>
<evidence type="ECO:0000256" key="2">
    <source>
        <dbReference type="ARBA" id="ARBA00022448"/>
    </source>
</evidence>
<dbReference type="EMBL" id="KV453915">
    <property type="protein sequence ID" value="ODV77375.1"/>
    <property type="molecule type" value="Genomic_DNA"/>
</dbReference>
<organism evidence="9 10">
    <name type="scientific">Suhomyces tanzawaensis NRRL Y-17324</name>
    <dbReference type="NCBI Taxonomy" id="984487"/>
    <lineage>
        <taxon>Eukaryota</taxon>
        <taxon>Fungi</taxon>
        <taxon>Dikarya</taxon>
        <taxon>Ascomycota</taxon>
        <taxon>Saccharomycotina</taxon>
        <taxon>Pichiomycetes</taxon>
        <taxon>Debaryomycetaceae</taxon>
        <taxon>Suhomyces</taxon>
    </lineage>
</organism>
<dbReference type="Pfam" id="PF00999">
    <property type="entry name" value="Na_H_Exchanger"/>
    <property type="match status" value="1"/>
</dbReference>
<proteinExistence type="predicted"/>
<evidence type="ECO:0000256" key="5">
    <source>
        <dbReference type="ARBA" id="ARBA00023065"/>
    </source>
</evidence>
<keyword evidence="5" id="KW-0406">Ion transport</keyword>
<dbReference type="STRING" id="984487.A0A1E4SCZ8"/>
<evidence type="ECO:0000313" key="10">
    <source>
        <dbReference type="Proteomes" id="UP000094285"/>
    </source>
</evidence>
<evidence type="ECO:0000259" key="8">
    <source>
        <dbReference type="Pfam" id="PF00999"/>
    </source>
</evidence>
<dbReference type="PANTHER" id="PTHR32468:SF0">
    <property type="entry name" value="K(+)_H(+) ANTIPORTER 1"/>
    <property type="match status" value="1"/>
</dbReference>
<keyword evidence="2" id="KW-0813">Transport</keyword>
<keyword evidence="10" id="KW-1185">Reference proteome</keyword>
<evidence type="ECO:0000313" key="9">
    <source>
        <dbReference type="EMBL" id="ODV77375.1"/>
    </source>
</evidence>
<feature type="transmembrane region" description="Helical" evidence="7">
    <location>
        <begin position="343"/>
        <end position="364"/>
    </location>
</feature>
<dbReference type="GeneID" id="30984715"/>
<gene>
    <name evidence="9" type="ORF">CANTADRAFT_56350</name>
</gene>
<dbReference type="Gene3D" id="1.20.1530.20">
    <property type="match status" value="1"/>
</dbReference>
<evidence type="ECO:0000256" key="6">
    <source>
        <dbReference type="ARBA" id="ARBA00023136"/>
    </source>
</evidence>
<dbReference type="AlphaFoldDB" id="A0A1E4SCZ8"/>
<dbReference type="PANTHER" id="PTHR32468">
    <property type="entry name" value="CATION/H + ANTIPORTER"/>
    <property type="match status" value="1"/>
</dbReference>
<keyword evidence="3 7" id="KW-0812">Transmembrane</keyword>
<sequence length="819" mass="89891">MAVSTSAVAGIVSGRNPLEYSALSPYTLFLFQAVLIIVVCHVIHYPLGKLQQPRVIAEVITGIILGPSVMGHVPGFTSNCFPQASISGLTLFANIGIILFLFIVGLEVDIGFIKKNFRVAMSVGLINMAVPFGLGCAISVGIYNQYHDASNAAVSFTTYMTFIAVAMCITAFPVLARILTELNLIGDRVGVIVLAAGIANDLTGWILLALVVVLANASSGVKTVYILLLTAGWFLFLCYPVRIAMKFIIRRFTNDLSTGEPSQLSMVVILLTVFVSAFFTDIIGVHPIFGAFMAGVIVPRDNGYVVKITEKLEDLVHIVLIPLYFALAGLAVNLGLLNTGIDWGYTIGILCLAMVGKVSGGFVAAKLNGLLWTESLAVGVLMSCKGIVEIVVLNVGLNARIISQKVYSMFVVMALVTTFLTTPLALWVYPVSYREKRDKFIKGEINWDGTHVTAEQLSDGDSYHSRLVDENGPHIIPLSEYEIKDLPQYRLSKIVLLLKKIDTISYLMAFIKTFNDPVSTDIKAIHLREFSSRTSHLIEASSSSAYEDEEKVVNASNQFEYNNSSSILSIVKSFADILGMTCTSRSILSTFKNHIFSINEQIAAPTEFLITTIKLNQLSNDFYDSLLYKQLFQQSECHFGLLLINDRPLEDADHETKNSSAYTESIQELPRGLISFKTISLVFNSDNVLSSNDLLSLHLVYRLLARQGHCQVNVFVKSSPSAHSAGFEKEITSFLTSKNSKLVVKVHSVTDNLEASIKKYSHNLVNELFIIANNSVTPKSELRVSTPTNESLFENDINQLLNLSVAESFHVLIVKASSH</sequence>
<dbReference type="OrthoDB" id="2687058at2759"/>
<evidence type="ECO:0000256" key="1">
    <source>
        <dbReference type="ARBA" id="ARBA00004141"/>
    </source>
</evidence>
<feature type="transmembrane region" description="Helical" evidence="7">
    <location>
        <begin position="266"/>
        <end position="295"/>
    </location>
</feature>
<feature type="domain" description="Cation/H+ exchanger transmembrane" evidence="8">
    <location>
        <begin position="37"/>
        <end position="423"/>
    </location>
</feature>
<keyword evidence="4 7" id="KW-1133">Transmembrane helix</keyword>
<dbReference type="GO" id="GO:0016020">
    <property type="term" value="C:membrane"/>
    <property type="evidence" value="ECO:0007669"/>
    <property type="project" value="UniProtKB-SubCell"/>
</dbReference>
<comment type="subcellular location">
    <subcellularLocation>
        <location evidence="1">Membrane</location>
        <topology evidence="1">Multi-pass membrane protein</topology>
    </subcellularLocation>
</comment>
<feature type="transmembrane region" description="Helical" evidence="7">
    <location>
        <begin position="376"/>
        <end position="397"/>
    </location>
</feature>
<feature type="transmembrane region" description="Helical" evidence="7">
    <location>
        <begin position="23"/>
        <end position="43"/>
    </location>
</feature>
<feature type="transmembrane region" description="Helical" evidence="7">
    <location>
        <begin position="156"/>
        <end position="179"/>
    </location>
</feature>
<evidence type="ECO:0000256" key="4">
    <source>
        <dbReference type="ARBA" id="ARBA00022989"/>
    </source>
</evidence>
<name>A0A1E4SCZ8_9ASCO</name>
<feature type="transmembrane region" description="Helical" evidence="7">
    <location>
        <begin position="191"/>
        <end position="217"/>
    </location>
</feature>
<dbReference type="RefSeq" id="XP_020062497.1">
    <property type="nucleotide sequence ID" value="XM_020210579.1"/>
</dbReference>